<comment type="caution">
    <text evidence="1">The sequence shown here is derived from an EMBL/GenBank/DDBJ whole genome shotgun (WGS) entry which is preliminary data.</text>
</comment>
<evidence type="ECO:0000313" key="1">
    <source>
        <dbReference type="EMBL" id="CAE8692075.1"/>
    </source>
</evidence>
<dbReference type="Proteomes" id="UP000626109">
    <property type="component" value="Unassembled WGS sequence"/>
</dbReference>
<gene>
    <name evidence="1" type="ORF">PGLA2088_LOCUS27710</name>
</gene>
<reference evidence="1" key="1">
    <citation type="submission" date="2021-02" db="EMBL/GenBank/DDBJ databases">
        <authorList>
            <person name="Dougan E. K."/>
            <person name="Rhodes N."/>
            <person name="Thang M."/>
            <person name="Chan C."/>
        </authorList>
    </citation>
    <scope>NUCLEOTIDE SEQUENCE</scope>
</reference>
<dbReference type="AlphaFoldDB" id="A0A813K458"/>
<proteinExistence type="predicted"/>
<accession>A0A813K458</accession>
<protein>
    <submittedName>
        <fullName evidence="1">Uncharacterized protein</fullName>
    </submittedName>
</protein>
<organism evidence="1 2">
    <name type="scientific">Polarella glacialis</name>
    <name type="common">Dinoflagellate</name>
    <dbReference type="NCBI Taxonomy" id="89957"/>
    <lineage>
        <taxon>Eukaryota</taxon>
        <taxon>Sar</taxon>
        <taxon>Alveolata</taxon>
        <taxon>Dinophyceae</taxon>
        <taxon>Suessiales</taxon>
        <taxon>Suessiaceae</taxon>
        <taxon>Polarella</taxon>
    </lineage>
</organism>
<evidence type="ECO:0000313" key="2">
    <source>
        <dbReference type="Proteomes" id="UP000626109"/>
    </source>
</evidence>
<sequence length="126" mass="13676">VMETVTARALRPLLNRWLGGFDSKEDRATDGGEAARQLWNTLKMGALVQFAKEEGGRPLVGKVSQIQADSCTVTCLDFWLRAAVERPVPRALVTEVLRPGTGPGSGGKMVVEVEPKSLVWCGYTSM</sequence>
<name>A0A813K458_POLGL</name>
<feature type="non-terminal residue" evidence="1">
    <location>
        <position position="126"/>
    </location>
</feature>
<dbReference type="EMBL" id="CAJNNW010027571">
    <property type="protein sequence ID" value="CAE8692075.1"/>
    <property type="molecule type" value="Genomic_DNA"/>
</dbReference>